<dbReference type="EMBL" id="FRBT01000003">
    <property type="protein sequence ID" value="SHM02966.1"/>
    <property type="molecule type" value="Genomic_DNA"/>
</dbReference>
<accession>A0A1M7FG40</accession>
<reference evidence="2" key="1">
    <citation type="submission" date="2016-11" db="EMBL/GenBank/DDBJ databases">
        <authorList>
            <person name="Varghese N."/>
            <person name="Submissions S."/>
        </authorList>
    </citation>
    <scope>NUCLEOTIDE SEQUENCE [LARGE SCALE GENOMIC DNA]</scope>
    <source>
        <strain evidence="2">DSM 24724</strain>
    </source>
</reference>
<dbReference type="RefSeq" id="WP_068842388.1">
    <property type="nucleotide sequence ID" value="NZ_FRBT01000003.1"/>
</dbReference>
<organism evidence="1 2">
    <name type="scientific">Flavobacterium chilense</name>
    <dbReference type="NCBI Taxonomy" id="946677"/>
    <lineage>
        <taxon>Bacteria</taxon>
        <taxon>Pseudomonadati</taxon>
        <taxon>Bacteroidota</taxon>
        <taxon>Flavobacteriia</taxon>
        <taxon>Flavobacteriales</taxon>
        <taxon>Flavobacteriaceae</taxon>
        <taxon>Flavobacterium</taxon>
    </lineage>
</organism>
<name>A0A1M7FG40_9FLAO</name>
<proteinExistence type="predicted"/>
<sequence length="171" mass="20089">MELCKNAHVLLNRLNRETKEEIIKIKQLIIMEQIGLNSKAEYQTAIYTTDPLKIGFILNKVIHNPETSILVETGKNEYWVFYTGNASLPEKDTRIKNFKMQNKESKNIKLEDDSVLGPDRWVSEIVKIQRGDFFFVDICNAINKIRNKNTIRIVVEQGEEVNRKLYFYYKT</sequence>
<dbReference type="AlphaFoldDB" id="A0A1M7FG40"/>
<keyword evidence="2" id="KW-1185">Reference proteome</keyword>
<evidence type="ECO:0000313" key="1">
    <source>
        <dbReference type="EMBL" id="SHM02966.1"/>
    </source>
</evidence>
<dbReference type="STRING" id="946677.SAMN05444484_103363"/>
<gene>
    <name evidence="1" type="ORF">SAMN05444484_103363</name>
</gene>
<protein>
    <submittedName>
        <fullName evidence="1">Uncharacterized protein</fullName>
    </submittedName>
</protein>
<evidence type="ECO:0000313" key="2">
    <source>
        <dbReference type="Proteomes" id="UP000184028"/>
    </source>
</evidence>
<dbReference type="Proteomes" id="UP000184028">
    <property type="component" value="Unassembled WGS sequence"/>
</dbReference>